<accession>A0AAN9NHH8</accession>
<evidence type="ECO:0000313" key="3">
    <source>
        <dbReference type="EMBL" id="KAK7372731.1"/>
    </source>
</evidence>
<feature type="chain" id="PRO_5042969151" evidence="2">
    <location>
        <begin position="36"/>
        <end position="88"/>
    </location>
</feature>
<dbReference type="InterPro" id="IPR033249">
    <property type="entry name" value="CLE_plant"/>
</dbReference>
<keyword evidence="4" id="KW-1185">Reference proteome</keyword>
<dbReference type="EMBL" id="JAYMYR010000003">
    <property type="protein sequence ID" value="KAK7372731.1"/>
    <property type="molecule type" value="Genomic_DNA"/>
</dbReference>
<gene>
    <name evidence="3" type="ORF">VNO80_06118</name>
</gene>
<feature type="signal peptide" evidence="2">
    <location>
        <begin position="1"/>
        <end position="35"/>
    </location>
</feature>
<dbReference type="GO" id="GO:0048731">
    <property type="term" value="P:system development"/>
    <property type="evidence" value="ECO:0007669"/>
    <property type="project" value="InterPro"/>
</dbReference>
<name>A0AAN9NHH8_PHACN</name>
<dbReference type="Proteomes" id="UP001374584">
    <property type="component" value="Unassembled WGS sequence"/>
</dbReference>
<proteinExistence type="predicted"/>
<evidence type="ECO:0000313" key="4">
    <source>
        <dbReference type="Proteomes" id="UP001374584"/>
    </source>
</evidence>
<dbReference type="PANTHER" id="PTHR34545:SF1">
    <property type="entry name" value="CLAVATA3_ESR (CLE)-RELATED PROTEIN 22"/>
    <property type="match status" value="1"/>
</dbReference>
<feature type="compositionally biased region" description="Polar residues" evidence="1">
    <location>
        <begin position="41"/>
        <end position="51"/>
    </location>
</feature>
<dbReference type="PANTHER" id="PTHR34545">
    <property type="entry name" value="CLAVATA3/ESR (CLE)-RELATED PROTEIN 22"/>
    <property type="match status" value="1"/>
</dbReference>
<sequence length="88" mass="9799">MHHLCLSRSMRLMSLQPCFSILLLILFLFKSSSSAAEGYAKSQSLTNQPLPNLSHLHDKGGPRQNTGEAVLGEEKRIIYTGPNPLHNR</sequence>
<protein>
    <submittedName>
        <fullName evidence="3">Uncharacterized protein</fullName>
    </submittedName>
</protein>
<feature type="region of interest" description="Disordered" evidence="1">
    <location>
        <begin position="40"/>
        <end position="73"/>
    </location>
</feature>
<organism evidence="3 4">
    <name type="scientific">Phaseolus coccineus</name>
    <name type="common">Scarlet runner bean</name>
    <name type="synonym">Phaseolus multiflorus</name>
    <dbReference type="NCBI Taxonomy" id="3886"/>
    <lineage>
        <taxon>Eukaryota</taxon>
        <taxon>Viridiplantae</taxon>
        <taxon>Streptophyta</taxon>
        <taxon>Embryophyta</taxon>
        <taxon>Tracheophyta</taxon>
        <taxon>Spermatophyta</taxon>
        <taxon>Magnoliopsida</taxon>
        <taxon>eudicotyledons</taxon>
        <taxon>Gunneridae</taxon>
        <taxon>Pentapetalae</taxon>
        <taxon>rosids</taxon>
        <taxon>fabids</taxon>
        <taxon>Fabales</taxon>
        <taxon>Fabaceae</taxon>
        <taxon>Papilionoideae</taxon>
        <taxon>50 kb inversion clade</taxon>
        <taxon>NPAAA clade</taxon>
        <taxon>indigoferoid/millettioid clade</taxon>
        <taxon>Phaseoleae</taxon>
        <taxon>Phaseolus</taxon>
    </lineage>
</organism>
<evidence type="ECO:0000256" key="1">
    <source>
        <dbReference type="SAM" id="MobiDB-lite"/>
    </source>
</evidence>
<keyword evidence="2" id="KW-0732">Signal</keyword>
<dbReference type="AlphaFoldDB" id="A0AAN9NHH8"/>
<comment type="caution">
    <text evidence="3">The sequence shown here is derived from an EMBL/GenBank/DDBJ whole genome shotgun (WGS) entry which is preliminary data.</text>
</comment>
<evidence type="ECO:0000256" key="2">
    <source>
        <dbReference type="SAM" id="SignalP"/>
    </source>
</evidence>
<reference evidence="3 4" key="1">
    <citation type="submission" date="2024-01" db="EMBL/GenBank/DDBJ databases">
        <title>The genomes of 5 underutilized Papilionoideae crops provide insights into root nodulation and disease resistanc.</title>
        <authorList>
            <person name="Jiang F."/>
        </authorList>
    </citation>
    <scope>NUCLEOTIDE SEQUENCE [LARGE SCALE GENOMIC DNA]</scope>
    <source>
        <strain evidence="3">JINMINGXINNONG_FW02</strain>
        <tissue evidence="3">Leaves</tissue>
    </source>
</reference>